<dbReference type="InterPro" id="IPR011761">
    <property type="entry name" value="ATP-grasp"/>
</dbReference>
<feature type="domain" description="ATP-grasp" evidence="5">
    <location>
        <begin position="116"/>
        <end position="299"/>
    </location>
</feature>
<name>A0A1C4VDR3_9ACTN</name>
<dbReference type="InterPro" id="IPR052032">
    <property type="entry name" value="ATP-dep_AA_Ligase"/>
</dbReference>
<keyword evidence="2 4" id="KW-0547">Nucleotide-binding</keyword>
<dbReference type="RefSeq" id="WP_091042356.1">
    <property type="nucleotide sequence ID" value="NZ_FMCV01000003.1"/>
</dbReference>
<dbReference type="AlphaFoldDB" id="A0A1C4VDR3"/>
<dbReference type="SUPFAM" id="SSF56059">
    <property type="entry name" value="Glutathione synthetase ATP-binding domain-like"/>
    <property type="match status" value="1"/>
</dbReference>
<proteinExistence type="predicted"/>
<dbReference type="Gene3D" id="3.30.1490.20">
    <property type="entry name" value="ATP-grasp fold, A domain"/>
    <property type="match status" value="1"/>
</dbReference>
<dbReference type="PROSITE" id="PS50975">
    <property type="entry name" value="ATP_GRASP"/>
    <property type="match status" value="1"/>
</dbReference>
<evidence type="ECO:0000256" key="4">
    <source>
        <dbReference type="PROSITE-ProRule" id="PRU00409"/>
    </source>
</evidence>
<dbReference type="Proteomes" id="UP000198551">
    <property type="component" value="Unassembled WGS sequence"/>
</dbReference>
<dbReference type="PANTHER" id="PTHR43585">
    <property type="entry name" value="FUMIPYRROLE BIOSYNTHESIS PROTEIN C"/>
    <property type="match status" value="1"/>
</dbReference>
<organism evidence="6 7">
    <name type="scientific">Micromonospora marina</name>
    <dbReference type="NCBI Taxonomy" id="307120"/>
    <lineage>
        <taxon>Bacteria</taxon>
        <taxon>Bacillati</taxon>
        <taxon>Actinomycetota</taxon>
        <taxon>Actinomycetes</taxon>
        <taxon>Micromonosporales</taxon>
        <taxon>Micromonosporaceae</taxon>
        <taxon>Micromonospora</taxon>
    </lineage>
</organism>
<evidence type="ECO:0000313" key="7">
    <source>
        <dbReference type="Proteomes" id="UP000198551"/>
    </source>
</evidence>
<dbReference type="Gene3D" id="3.30.470.20">
    <property type="entry name" value="ATP-grasp fold, B domain"/>
    <property type="match status" value="1"/>
</dbReference>
<dbReference type="EMBL" id="FMCV01000003">
    <property type="protein sequence ID" value="SCE82127.1"/>
    <property type="molecule type" value="Genomic_DNA"/>
</dbReference>
<evidence type="ECO:0000256" key="1">
    <source>
        <dbReference type="ARBA" id="ARBA00022598"/>
    </source>
</evidence>
<gene>
    <name evidence="6" type="ORF">GA0070215_10398</name>
</gene>
<dbReference type="InterPro" id="IPR013815">
    <property type="entry name" value="ATP_grasp_subdomain_1"/>
</dbReference>
<dbReference type="Gene3D" id="3.40.50.20">
    <property type="match status" value="1"/>
</dbReference>
<keyword evidence="7" id="KW-1185">Reference proteome</keyword>
<evidence type="ECO:0000313" key="6">
    <source>
        <dbReference type="EMBL" id="SCE82127.1"/>
    </source>
</evidence>
<reference evidence="7" key="1">
    <citation type="submission" date="2016-06" db="EMBL/GenBank/DDBJ databases">
        <authorList>
            <person name="Varghese N."/>
        </authorList>
    </citation>
    <scope>NUCLEOTIDE SEQUENCE [LARGE SCALE GENOMIC DNA]</scope>
    <source>
        <strain evidence="7">DSM 45555</strain>
    </source>
</reference>
<keyword evidence="3 4" id="KW-0067">ATP-binding</keyword>
<evidence type="ECO:0000259" key="5">
    <source>
        <dbReference type="PROSITE" id="PS50975"/>
    </source>
</evidence>
<accession>A0A1C4VDR3</accession>
<evidence type="ECO:0000256" key="2">
    <source>
        <dbReference type="ARBA" id="ARBA00022741"/>
    </source>
</evidence>
<dbReference type="GO" id="GO:0046872">
    <property type="term" value="F:metal ion binding"/>
    <property type="evidence" value="ECO:0007669"/>
    <property type="project" value="InterPro"/>
</dbReference>
<evidence type="ECO:0000256" key="3">
    <source>
        <dbReference type="ARBA" id="ARBA00022840"/>
    </source>
</evidence>
<dbReference type="PANTHER" id="PTHR43585:SF2">
    <property type="entry name" value="ATP-GRASP ENZYME FSQD"/>
    <property type="match status" value="1"/>
</dbReference>
<sequence length="401" mass="42582">MTPPHVVVLHRWRAGYADYAAYLDHTAHAVTYVSTDVGADAVPAHAREVVVVPATDDLSTVSGAVRGLAGRHGPPVGVVALKEDDLLVAAHLRTEWGCPGPTVDDTRRFRDKVVMCRAVAAAGVDVPAFAAVDSAGDVHDFATTHGYPVVLKPRDGSSAAGVRVLDRPADVPREVAGSMVQVFSPGVLYHVDGVFDGAAVAACTVSRYLRTCLEFRSGIALGSVEVDDAGFRRRVEDFTGRVLRALSTDPVVFHLELFDEGGRLRFLEVGARTGGAEIPFMWRELRGYDLNHAAFDLALGRRPDMPAPTADGPVGGFLLVPAPAQRPCRIEASTPMMGSVPELYAEVVLEPGVVLPDADAYFEHVGGRFRFRGDSTAAVSAAVSKVAADYRITGSTVTAAM</sequence>
<protein>
    <submittedName>
        <fullName evidence="6">ATP-grasp domain-containing protein</fullName>
    </submittedName>
</protein>
<keyword evidence="1" id="KW-0436">Ligase</keyword>
<dbReference type="GO" id="GO:0005524">
    <property type="term" value="F:ATP binding"/>
    <property type="evidence" value="ECO:0007669"/>
    <property type="project" value="UniProtKB-UniRule"/>
</dbReference>
<dbReference type="GO" id="GO:0016874">
    <property type="term" value="F:ligase activity"/>
    <property type="evidence" value="ECO:0007669"/>
    <property type="project" value="UniProtKB-KW"/>
</dbReference>